<evidence type="ECO:0000256" key="1">
    <source>
        <dbReference type="ARBA" id="ARBA00012493"/>
    </source>
</evidence>
<reference evidence="11 12" key="1">
    <citation type="journal article" date="2018" name="Syst. Appl. Microbiol.">
        <title>Photobacterium carnosum sp. nov., isolated from spoiled modified atmosphere packaged poultry meat.</title>
        <authorList>
            <person name="Hilgarth M."/>
            <person name="Fuertes S."/>
            <person name="Ehrmann M."/>
            <person name="Vogel R.F."/>
        </authorList>
    </citation>
    <scope>NUCLEOTIDE SEQUENCE [LARGE SCALE GENOMIC DNA]</scope>
    <source>
        <strain evidence="11 12">TMW 2.2021</strain>
    </source>
</reference>
<proteinExistence type="inferred from homology"/>
<accession>A0A2N4ULU1</accession>
<dbReference type="Proteomes" id="UP000234420">
    <property type="component" value="Unassembled WGS sequence"/>
</dbReference>
<evidence type="ECO:0000256" key="2">
    <source>
        <dbReference type="ARBA" id="ARBA00022679"/>
    </source>
</evidence>
<dbReference type="NCBIfam" id="NF038233">
    <property type="entry name" value="retron_St85_RT"/>
    <property type="match status" value="1"/>
</dbReference>
<feature type="domain" description="Reverse transcriptase" evidence="10">
    <location>
        <begin position="14"/>
        <end position="236"/>
    </location>
</feature>
<keyword evidence="3" id="KW-0548">Nucleotidyltransferase</keyword>
<dbReference type="Pfam" id="PF00078">
    <property type="entry name" value="RVT_1"/>
    <property type="match status" value="1"/>
</dbReference>
<dbReference type="PROSITE" id="PS50878">
    <property type="entry name" value="RT_POL"/>
    <property type="match status" value="1"/>
</dbReference>
<dbReference type="InterPro" id="IPR000123">
    <property type="entry name" value="Reverse_transcriptase_msDNA"/>
</dbReference>
<dbReference type="EC" id="2.7.7.49" evidence="1"/>
<dbReference type="InterPro" id="IPR043502">
    <property type="entry name" value="DNA/RNA_pol_sf"/>
</dbReference>
<comment type="caution">
    <text evidence="11">The sequence shown here is derived from an EMBL/GenBank/DDBJ whole genome shotgun (WGS) entry which is preliminary data.</text>
</comment>
<evidence type="ECO:0000256" key="8">
    <source>
        <dbReference type="ARBA" id="ARBA00034120"/>
    </source>
</evidence>
<dbReference type="GO" id="GO:0046872">
    <property type="term" value="F:metal ion binding"/>
    <property type="evidence" value="ECO:0007669"/>
    <property type="project" value="UniProtKB-KW"/>
</dbReference>
<evidence type="ECO:0000313" key="12">
    <source>
        <dbReference type="Proteomes" id="UP000234420"/>
    </source>
</evidence>
<dbReference type="InterPro" id="IPR051083">
    <property type="entry name" value="GrpII_Intron_Splice-Mob/Def"/>
</dbReference>
<comment type="catalytic activity">
    <reaction evidence="9">
        <text>DNA(n) + a 2'-deoxyribonucleoside 5'-triphosphate = DNA(n+1) + diphosphate</text>
        <dbReference type="Rhea" id="RHEA:22508"/>
        <dbReference type="Rhea" id="RHEA-COMP:17339"/>
        <dbReference type="Rhea" id="RHEA-COMP:17340"/>
        <dbReference type="ChEBI" id="CHEBI:33019"/>
        <dbReference type="ChEBI" id="CHEBI:61560"/>
        <dbReference type="ChEBI" id="CHEBI:173112"/>
        <dbReference type="EC" id="2.7.7.49"/>
    </reaction>
</comment>
<keyword evidence="5" id="KW-0460">Magnesium</keyword>
<evidence type="ECO:0000313" key="11">
    <source>
        <dbReference type="EMBL" id="PLC55976.1"/>
    </source>
</evidence>
<dbReference type="CDD" id="cd03487">
    <property type="entry name" value="RT_Bac_retron_II"/>
    <property type="match status" value="1"/>
</dbReference>
<dbReference type="GO" id="GO:0003964">
    <property type="term" value="F:RNA-directed DNA polymerase activity"/>
    <property type="evidence" value="ECO:0007669"/>
    <property type="project" value="UniProtKB-KW"/>
</dbReference>
<dbReference type="PANTHER" id="PTHR34047">
    <property type="entry name" value="NUCLEAR INTRON MATURASE 1, MITOCHONDRIAL-RELATED"/>
    <property type="match status" value="1"/>
</dbReference>
<keyword evidence="6 11" id="KW-0695">RNA-directed DNA polymerase</keyword>
<evidence type="ECO:0000256" key="3">
    <source>
        <dbReference type="ARBA" id="ARBA00022695"/>
    </source>
</evidence>
<evidence type="ECO:0000256" key="6">
    <source>
        <dbReference type="ARBA" id="ARBA00022918"/>
    </source>
</evidence>
<protein>
    <recommendedName>
        <fullName evidence="1">RNA-directed DNA polymerase</fullName>
        <ecNumber evidence="1">2.7.7.49</ecNumber>
    </recommendedName>
</protein>
<dbReference type="AlphaFoldDB" id="A0A2N4ULU1"/>
<comment type="similarity">
    <text evidence="8">Belongs to the bacterial reverse transcriptase family.</text>
</comment>
<dbReference type="PANTHER" id="PTHR34047:SF7">
    <property type="entry name" value="RNA-DIRECTED DNA POLYMERASE"/>
    <property type="match status" value="1"/>
</dbReference>
<organism evidence="11 12">
    <name type="scientific">Photobacterium carnosum</name>
    <dbReference type="NCBI Taxonomy" id="2023717"/>
    <lineage>
        <taxon>Bacteria</taxon>
        <taxon>Pseudomonadati</taxon>
        <taxon>Pseudomonadota</taxon>
        <taxon>Gammaproteobacteria</taxon>
        <taxon>Vibrionales</taxon>
        <taxon>Vibrionaceae</taxon>
        <taxon>Photobacterium</taxon>
    </lineage>
</organism>
<keyword evidence="7" id="KW-0051">Antiviral defense</keyword>
<keyword evidence="2" id="KW-0808">Transferase</keyword>
<dbReference type="RefSeq" id="WP_101770477.1">
    <property type="nucleotide sequence ID" value="NZ_BPPU01000001.1"/>
</dbReference>
<evidence type="ECO:0000259" key="10">
    <source>
        <dbReference type="PROSITE" id="PS50878"/>
    </source>
</evidence>
<evidence type="ECO:0000256" key="9">
    <source>
        <dbReference type="ARBA" id="ARBA00048173"/>
    </source>
</evidence>
<dbReference type="EMBL" id="NPIB01000054">
    <property type="protein sequence ID" value="PLC55976.1"/>
    <property type="molecule type" value="Genomic_DNA"/>
</dbReference>
<evidence type="ECO:0000256" key="4">
    <source>
        <dbReference type="ARBA" id="ARBA00022723"/>
    </source>
</evidence>
<dbReference type="InterPro" id="IPR000477">
    <property type="entry name" value="RT_dom"/>
</dbReference>
<gene>
    <name evidence="11" type="ORF">CIK00_20900</name>
</gene>
<evidence type="ECO:0000256" key="7">
    <source>
        <dbReference type="ARBA" id="ARBA00023118"/>
    </source>
</evidence>
<keyword evidence="12" id="KW-1185">Reference proteome</keyword>
<dbReference type="PRINTS" id="PR00866">
    <property type="entry name" value="RNADNAPOLMS"/>
</dbReference>
<keyword evidence="4" id="KW-0479">Metal-binding</keyword>
<name>A0A2N4ULU1_9GAMM</name>
<evidence type="ECO:0000256" key="5">
    <source>
        <dbReference type="ARBA" id="ARBA00022842"/>
    </source>
</evidence>
<dbReference type="SUPFAM" id="SSF56672">
    <property type="entry name" value="DNA/RNA polymerases"/>
    <property type="match status" value="1"/>
</dbReference>
<sequence length="306" mass="35693">MLIKLISKKSLIDEDFILDFSNKQQVNYFKFQIPKRTGGMRTIYHPSKELKYIQKILLDNVISSLPIHDCCYAYIKNRNIHTHAIQHRNAKYLLRLDFRNFFESISYKDIYEFCETKMGIYNKDWSSSDSALFSKLVCYKDRLTIGSVSSPSLSNAICYDLDVKLSQLALSKSVKYTRYADDMFFSTKIKGVLYSLQNDINNIISKNNLPSKLKLNLEKTHHTSKKRKMAITGLVITNDGNISLGRRKKREIKSKIYKWEILSTDERIYLSGYLSYIKSVEPEFINNLCDKYGANLILEIIKFNTK</sequence>
<dbReference type="GO" id="GO:0003723">
    <property type="term" value="F:RNA binding"/>
    <property type="evidence" value="ECO:0007669"/>
    <property type="project" value="InterPro"/>
</dbReference>
<dbReference type="GO" id="GO:0051607">
    <property type="term" value="P:defense response to virus"/>
    <property type="evidence" value="ECO:0007669"/>
    <property type="project" value="UniProtKB-KW"/>
</dbReference>